<keyword evidence="1" id="KW-0472">Membrane</keyword>
<dbReference type="AlphaFoldDB" id="E0VVA0"/>
<dbReference type="KEGG" id="phu:Phum_PHUM460470"/>
<dbReference type="GeneID" id="8238409"/>
<dbReference type="EMBL" id="AAZO01005594">
    <property type="status" value="NOT_ANNOTATED_CDS"/>
    <property type="molecule type" value="Genomic_DNA"/>
</dbReference>
<keyword evidence="1" id="KW-1133">Transmembrane helix</keyword>
<accession>E0VVA0</accession>
<dbReference type="HOGENOM" id="CLU_886536_0_0_1"/>
<sequence>MMYDPDPVEIHKISREEEFFEGSKTSNRITGKPYKNPIREKKKNFIGHHLLVNNCWEVTNKENSKKFLEIFKEPNNDLDDEGDFETIKKKQYGEGKKFKRGKSPPYTKEFHSLTEVQKTRILKIIEDVIKKLADDDCAHSKLYLDDNNDKLLPGLPHQCTSNKKSSCRKFSISWIIIKIFEMILCHVIQLIFLTENYCMENKNEFLPAIFTYYITLFIVFISLVAQLGSLNCNQIHNPCYFMGVISSSVLTLITSLGMLIILTSLKYYKSFLQILVLVIVGTIICFIFFELCLFYNEVKNIWNKGIFIDQFYDT</sequence>
<feature type="transmembrane region" description="Helical" evidence="1">
    <location>
        <begin position="239"/>
        <end position="265"/>
    </location>
</feature>
<gene>
    <name evidence="3" type="primary">8238409</name>
    <name evidence="2" type="ORF">Phum_PHUM460470</name>
</gene>
<evidence type="ECO:0000256" key="1">
    <source>
        <dbReference type="SAM" id="Phobius"/>
    </source>
</evidence>
<dbReference type="EMBL" id="DS235805">
    <property type="protein sequence ID" value="EEB17306.1"/>
    <property type="molecule type" value="Genomic_DNA"/>
</dbReference>
<reference evidence="2" key="1">
    <citation type="submission" date="2007-04" db="EMBL/GenBank/DDBJ databases">
        <title>Annotation of Pediculus humanus corporis strain USDA.</title>
        <authorList>
            <person name="Kirkness E."/>
            <person name="Hannick L."/>
            <person name="Hass B."/>
            <person name="Bruggner R."/>
            <person name="Lawson D."/>
            <person name="Bidwell S."/>
            <person name="Joardar V."/>
            <person name="Caler E."/>
            <person name="Walenz B."/>
            <person name="Inman J."/>
            <person name="Schobel S."/>
            <person name="Galinsky K."/>
            <person name="Amedeo P."/>
            <person name="Strausberg R."/>
        </authorList>
    </citation>
    <scope>NUCLEOTIDE SEQUENCE</scope>
    <source>
        <strain evidence="2">USDA</strain>
    </source>
</reference>
<evidence type="ECO:0000313" key="4">
    <source>
        <dbReference type="Proteomes" id="UP000009046"/>
    </source>
</evidence>
<evidence type="ECO:0000313" key="2">
    <source>
        <dbReference type="EMBL" id="EEB17306.1"/>
    </source>
</evidence>
<dbReference type="RefSeq" id="XP_002430044.1">
    <property type="nucleotide sequence ID" value="XM_002429999.1"/>
</dbReference>
<organism>
    <name type="scientific">Pediculus humanus subsp. corporis</name>
    <name type="common">Body louse</name>
    <dbReference type="NCBI Taxonomy" id="121224"/>
    <lineage>
        <taxon>Eukaryota</taxon>
        <taxon>Metazoa</taxon>
        <taxon>Ecdysozoa</taxon>
        <taxon>Arthropoda</taxon>
        <taxon>Hexapoda</taxon>
        <taxon>Insecta</taxon>
        <taxon>Pterygota</taxon>
        <taxon>Neoptera</taxon>
        <taxon>Paraneoptera</taxon>
        <taxon>Psocodea</taxon>
        <taxon>Troctomorpha</taxon>
        <taxon>Phthiraptera</taxon>
        <taxon>Anoplura</taxon>
        <taxon>Pediculidae</taxon>
        <taxon>Pediculus</taxon>
    </lineage>
</organism>
<feature type="transmembrane region" description="Helical" evidence="1">
    <location>
        <begin position="205"/>
        <end position="227"/>
    </location>
</feature>
<keyword evidence="4" id="KW-1185">Reference proteome</keyword>
<dbReference type="InParanoid" id="E0VVA0"/>
<dbReference type="Proteomes" id="UP000009046">
    <property type="component" value="Unassembled WGS sequence"/>
</dbReference>
<protein>
    <submittedName>
        <fullName evidence="2 3">Uncharacterized protein</fullName>
    </submittedName>
</protein>
<name>E0VVA0_PEDHC</name>
<dbReference type="CTD" id="8238409"/>
<reference evidence="2" key="2">
    <citation type="submission" date="2007-04" db="EMBL/GenBank/DDBJ databases">
        <title>The genome of the human body louse.</title>
        <authorList>
            <consortium name="The Human Body Louse Genome Consortium"/>
            <person name="Kirkness E."/>
            <person name="Walenz B."/>
            <person name="Hass B."/>
            <person name="Bruggner R."/>
            <person name="Strausberg R."/>
        </authorList>
    </citation>
    <scope>NUCLEOTIDE SEQUENCE</scope>
    <source>
        <strain evidence="2">USDA</strain>
    </source>
</reference>
<reference evidence="3" key="3">
    <citation type="submission" date="2021-02" db="UniProtKB">
        <authorList>
            <consortium name="EnsemblMetazoa"/>
        </authorList>
    </citation>
    <scope>IDENTIFICATION</scope>
    <source>
        <strain evidence="3">USDA</strain>
    </source>
</reference>
<dbReference type="VEuPathDB" id="VectorBase:PHUM460470"/>
<proteinExistence type="predicted"/>
<feature type="transmembrane region" description="Helical" evidence="1">
    <location>
        <begin position="271"/>
        <end position="295"/>
    </location>
</feature>
<feature type="transmembrane region" description="Helical" evidence="1">
    <location>
        <begin position="172"/>
        <end position="193"/>
    </location>
</feature>
<keyword evidence="1" id="KW-0812">Transmembrane</keyword>
<evidence type="ECO:0000313" key="3">
    <source>
        <dbReference type="EnsemblMetazoa" id="PHUM460470-PA"/>
    </source>
</evidence>
<dbReference type="EnsemblMetazoa" id="PHUM460470-RA">
    <property type="protein sequence ID" value="PHUM460470-PA"/>
    <property type="gene ID" value="PHUM460470"/>
</dbReference>